<gene>
    <name evidence="1" type="ORF">QO011_006206</name>
</gene>
<dbReference type="Proteomes" id="UP001242480">
    <property type="component" value="Unassembled WGS sequence"/>
</dbReference>
<dbReference type="Pfam" id="PF10054">
    <property type="entry name" value="DUF2291"/>
    <property type="match status" value="1"/>
</dbReference>
<keyword evidence="1" id="KW-0449">Lipoprotein</keyword>
<evidence type="ECO:0000313" key="1">
    <source>
        <dbReference type="EMBL" id="MDQ0473172.1"/>
    </source>
</evidence>
<dbReference type="RefSeq" id="WP_307281073.1">
    <property type="nucleotide sequence ID" value="NZ_JAUSVX010000015.1"/>
</dbReference>
<dbReference type="InterPro" id="IPR036215">
    <property type="entry name" value="TM0957-like_sf"/>
</dbReference>
<evidence type="ECO:0000313" key="2">
    <source>
        <dbReference type="Proteomes" id="UP001242480"/>
    </source>
</evidence>
<sequence>MPSRSLTLTAAVIAGLALPGCKIVRTADVQAGQDQAAAAFDPDRMVADLWDAKLVPYFEGKAKPFAEVIAAVRGNPDEAGRQYGYREQPNAPWTYMAMVKGRIVSADTGTRAATVGVDTDGDGKADVTVQIGPVIRGTVLRDALDFVTFNSFTDQTAFARFGKAFNTYVDRQSLSKLPREGLVGRSLTVTGAFPPPKPGEAPLLTPALISLDPAS</sequence>
<name>A0ABU0JFV5_9HYPH</name>
<keyword evidence="2" id="KW-1185">Reference proteome</keyword>
<reference evidence="1 2" key="1">
    <citation type="submission" date="2023-07" db="EMBL/GenBank/DDBJ databases">
        <title>Genomic Encyclopedia of Type Strains, Phase IV (KMG-IV): sequencing the most valuable type-strain genomes for metagenomic binning, comparative biology and taxonomic classification.</title>
        <authorList>
            <person name="Goeker M."/>
        </authorList>
    </citation>
    <scope>NUCLEOTIDE SEQUENCE [LARGE SCALE GENOMIC DNA]</scope>
    <source>
        <strain evidence="1 2">DSM 19619</strain>
    </source>
</reference>
<protein>
    <submittedName>
        <fullName evidence="1">Lipoprotein</fullName>
    </submittedName>
</protein>
<dbReference type="EMBL" id="JAUSVX010000015">
    <property type="protein sequence ID" value="MDQ0473172.1"/>
    <property type="molecule type" value="Genomic_DNA"/>
</dbReference>
<dbReference type="InterPro" id="IPR014582">
    <property type="entry name" value="UCP033535_lipo"/>
</dbReference>
<dbReference type="PIRSF" id="PIRSF033535">
    <property type="entry name" value="UCP033535_plp"/>
    <property type="match status" value="1"/>
</dbReference>
<proteinExistence type="predicted"/>
<comment type="caution">
    <text evidence="1">The sequence shown here is derived from an EMBL/GenBank/DDBJ whole genome shotgun (WGS) entry which is preliminary data.</text>
</comment>
<organism evidence="1 2">
    <name type="scientific">Labrys wisconsinensis</name>
    <dbReference type="NCBI Taxonomy" id="425677"/>
    <lineage>
        <taxon>Bacteria</taxon>
        <taxon>Pseudomonadati</taxon>
        <taxon>Pseudomonadota</taxon>
        <taxon>Alphaproteobacteria</taxon>
        <taxon>Hyphomicrobiales</taxon>
        <taxon>Xanthobacteraceae</taxon>
        <taxon>Labrys</taxon>
    </lineage>
</organism>
<dbReference type="SUPFAM" id="SSF141318">
    <property type="entry name" value="TM0957-like"/>
    <property type="match status" value="1"/>
</dbReference>
<accession>A0ABU0JFV5</accession>